<accession>M3HRS5</accession>
<proteinExistence type="predicted"/>
<evidence type="ECO:0000313" key="3">
    <source>
        <dbReference type="Proteomes" id="UP000011783"/>
    </source>
</evidence>
<dbReference type="Proteomes" id="UP000011783">
    <property type="component" value="Unassembled WGS sequence"/>
</dbReference>
<protein>
    <submittedName>
        <fullName evidence="2">NAD-dependent glycerol-3-phosphate dehydrogenase C-terminal domain protein</fullName>
    </submittedName>
</protein>
<dbReference type="GO" id="GO:0006072">
    <property type="term" value="P:glycerol-3-phosphate metabolic process"/>
    <property type="evidence" value="ECO:0007669"/>
    <property type="project" value="InterPro"/>
</dbReference>
<dbReference type="Pfam" id="PF07479">
    <property type="entry name" value="NAD_Gly3P_dh_C"/>
    <property type="match status" value="1"/>
</dbReference>
<sequence length="132" mass="14531">MGIVEGYFTQTFGGNVDNSLFHLSNRFFAEMTAIGTKMGGQSETFLGLSGLTDFMLSCFGMDAKDRKTGYDIAYGSPSERMSNGFYGLKVMPNLMKITAENTPVLAAAYEVVINKKNVNQIIEMLESRLARV</sequence>
<dbReference type="EMBL" id="AKWO02000047">
    <property type="protein sequence ID" value="EMG00335.1"/>
    <property type="molecule type" value="Genomic_DNA"/>
</dbReference>
<dbReference type="BioCyc" id="LBOR1193007:G11KN-833-MONOMER"/>
<gene>
    <name evidence="2" type="ORF">LEP1GSC123_2235</name>
</gene>
<dbReference type="SUPFAM" id="SSF48179">
    <property type="entry name" value="6-phosphogluconate dehydrogenase C-terminal domain-like"/>
    <property type="match status" value="1"/>
</dbReference>
<dbReference type="GO" id="GO:0005975">
    <property type="term" value="P:carbohydrate metabolic process"/>
    <property type="evidence" value="ECO:0007669"/>
    <property type="project" value="InterPro"/>
</dbReference>
<evidence type="ECO:0000259" key="1">
    <source>
        <dbReference type="Pfam" id="PF07479"/>
    </source>
</evidence>
<dbReference type="AlphaFoldDB" id="M3HRS5"/>
<evidence type="ECO:0000313" key="2">
    <source>
        <dbReference type="EMBL" id="EMG00335.1"/>
    </source>
</evidence>
<dbReference type="InterPro" id="IPR008927">
    <property type="entry name" value="6-PGluconate_DH-like_C_sf"/>
</dbReference>
<comment type="caution">
    <text evidence="2">The sequence shown here is derived from an EMBL/GenBank/DDBJ whole genome shotgun (WGS) entry which is preliminary data.</text>
</comment>
<dbReference type="InterPro" id="IPR013328">
    <property type="entry name" value="6PGD_dom2"/>
</dbReference>
<name>M3HRS5_LEPBO</name>
<dbReference type="InterPro" id="IPR006109">
    <property type="entry name" value="G3P_DH_NAD-dep_C"/>
</dbReference>
<feature type="domain" description="Glycerol-3-phosphate dehydrogenase NAD-dependent C-terminal" evidence="1">
    <location>
        <begin position="2"/>
        <end position="123"/>
    </location>
</feature>
<organism evidence="2 3">
    <name type="scientific">Leptospira borgpetersenii str. 200701203</name>
    <dbReference type="NCBI Taxonomy" id="1193007"/>
    <lineage>
        <taxon>Bacteria</taxon>
        <taxon>Pseudomonadati</taxon>
        <taxon>Spirochaetota</taxon>
        <taxon>Spirochaetia</taxon>
        <taxon>Leptospirales</taxon>
        <taxon>Leptospiraceae</taxon>
        <taxon>Leptospira</taxon>
    </lineage>
</organism>
<reference evidence="2 3" key="1">
    <citation type="submission" date="2013-01" db="EMBL/GenBank/DDBJ databases">
        <authorList>
            <person name="Harkins D.M."/>
            <person name="Durkin A.S."/>
            <person name="Brinkac L.M."/>
            <person name="Haft D.H."/>
            <person name="Selengut J.D."/>
            <person name="Sanka R."/>
            <person name="DePew J."/>
            <person name="Purushe J."/>
            <person name="Picardeau M."/>
            <person name="Werts C."/>
            <person name="Goarant C."/>
            <person name="Vinetz J.M."/>
            <person name="Sutton G.G."/>
            <person name="Nierman W.C."/>
            <person name="Fouts D.E."/>
        </authorList>
    </citation>
    <scope>NUCLEOTIDE SEQUENCE [LARGE SCALE GENOMIC DNA]</scope>
    <source>
        <strain evidence="2 3">200701203</strain>
    </source>
</reference>
<dbReference type="Gene3D" id="1.10.1040.10">
    <property type="entry name" value="N-(1-d-carboxylethyl)-l-norvaline Dehydrogenase, domain 2"/>
    <property type="match status" value="1"/>
</dbReference>